<sequence length="73" mass="7933">MIVSPSPTSIIAVVGSDSFCRPESRTQEDKPTLYANDVYGVCWLVPVVTESGPRASQRTGALGLVFNRKMMSQ</sequence>
<protein>
    <submittedName>
        <fullName evidence="1">Uncharacterized protein</fullName>
    </submittedName>
</protein>
<evidence type="ECO:0000313" key="2">
    <source>
        <dbReference type="Proteomes" id="UP000640274"/>
    </source>
</evidence>
<proteinExistence type="predicted"/>
<keyword evidence="2" id="KW-1185">Reference proteome</keyword>
<dbReference type="AlphaFoldDB" id="A0A934J5T1"/>
<dbReference type="RefSeq" id="WP_199018863.1">
    <property type="nucleotide sequence ID" value="NZ_JAELUP010000024.1"/>
</dbReference>
<dbReference type="Proteomes" id="UP000640274">
    <property type="component" value="Unassembled WGS sequence"/>
</dbReference>
<name>A0A934J5T1_9BACL</name>
<comment type="caution">
    <text evidence="1">The sequence shown here is derived from an EMBL/GenBank/DDBJ whole genome shotgun (WGS) entry which is preliminary data.</text>
</comment>
<gene>
    <name evidence="1" type="ORF">JFN88_08315</name>
</gene>
<dbReference type="EMBL" id="JAELUP010000024">
    <property type="protein sequence ID" value="MBJ6361311.1"/>
    <property type="molecule type" value="Genomic_DNA"/>
</dbReference>
<reference evidence="1" key="1">
    <citation type="submission" date="2020-12" db="EMBL/GenBank/DDBJ databases">
        <authorList>
            <person name="Huq M.A."/>
        </authorList>
    </citation>
    <scope>NUCLEOTIDE SEQUENCE</scope>
    <source>
        <strain evidence="1">MAHUQ-46</strain>
    </source>
</reference>
<accession>A0A934J5T1</accession>
<organism evidence="1 2">
    <name type="scientific">Paenibacillus roseus</name>
    <dbReference type="NCBI Taxonomy" id="2798579"/>
    <lineage>
        <taxon>Bacteria</taxon>
        <taxon>Bacillati</taxon>
        <taxon>Bacillota</taxon>
        <taxon>Bacilli</taxon>
        <taxon>Bacillales</taxon>
        <taxon>Paenibacillaceae</taxon>
        <taxon>Paenibacillus</taxon>
    </lineage>
</organism>
<evidence type="ECO:0000313" key="1">
    <source>
        <dbReference type="EMBL" id="MBJ6361311.1"/>
    </source>
</evidence>